<feature type="chain" id="PRO_5042889910" evidence="2">
    <location>
        <begin position="28"/>
        <end position="461"/>
    </location>
</feature>
<dbReference type="InterPro" id="IPR036514">
    <property type="entry name" value="SGNH_hydro_sf"/>
</dbReference>
<reference evidence="3" key="2">
    <citation type="submission" date="2023-05" db="EMBL/GenBank/DDBJ databases">
        <authorList>
            <consortium name="Lawrence Berkeley National Laboratory"/>
            <person name="Steindorff A."/>
            <person name="Hensen N."/>
            <person name="Bonometti L."/>
            <person name="Westerberg I."/>
            <person name="Brannstrom I.O."/>
            <person name="Guillou S."/>
            <person name="Cros-Aarteil S."/>
            <person name="Calhoun S."/>
            <person name="Haridas S."/>
            <person name="Kuo A."/>
            <person name="Mondo S."/>
            <person name="Pangilinan J."/>
            <person name="Riley R."/>
            <person name="Labutti K."/>
            <person name="Andreopoulos B."/>
            <person name="Lipzen A."/>
            <person name="Chen C."/>
            <person name="Yanf M."/>
            <person name="Daum C."/>
            <person name="Ng V."/>
            <person name="Clum A."/>
            <person name="Ohm R."/>
            <person name="Martin F."/>
            <person name="Silar P."/>
            <person name="Natvig D."/>
            <person name="Lalanne C."/>
            <person name="Gautier V."/>
            <person name="Ament-Velasquez S.L."/>
            <person name="Kruys A."/>
            <person name="Hutchinson M.I."/>
            <person name="Powell A.J."/>
            <person name="Barry K."/>
            <person name="Miller A.N."/>
            <person name="Grigoriev I.V."/>
            <person name="Debuchy R."/>
            <person name="Gladieux P."/>
            <person name="Thoren M.H."/>
            <person name="Johannesson H."/>
        </authorList>
    </citation>
    <scope>NUCLEOTIDE SEQUENCE</scope>
    <source>
        <strain evidence="3">PSN293</strain>
    </source>
</reference>
<feature type="signal peptide" evidence="2">
    <location>
        <begin position="1"/>
        <end position="27"/>
    </location>
</feature>
<dbReference type="InterPro" id="IPR053140">
    <property type="entry name" value="GDSL_Rv0518-like"/>
</dbReference>
<dbReference type="AlphaFoldDB" id="A0AAN6YGI7"/>
<keyword evidence="4" id="KW-1185">Reference proteome</keyword>
<dbReference type="SUPFAM" id="SSF52266">
    <property type="entry name" value="SGNH hydrolase"/>
    <property type="match status" value="1"/>
</dbReference>
<name>A0AAN6YGI7_9PEZI</name>
<proteinExistence type="predicted"/>
<comment type="caution">
    <text evidence="3">The sequence shown here is derived from an EMBL/GenBank/DDBJ whole genome shotgun (WGS) entry which is preliminary data.</text>
</comment>
<dbReference type="InterPro" id="IPR001087">
    <property type="entry name" value="GDSL"/>
</dbReference>
<dbReference type="Pfam" id="PF00657">
    <property type="entry name" value="Lipase_GDSL"/>
    <property type="match status" value="1"/>
</dbReference>
<sequence>MKATGFALSRGFIGGIVLLCCSTLTAARGERWVDIWGSMPQLVEPHNLPPAPYNSGDAVFRNATLRQTVYITQSASTVRLQLSNVFGTTDLPIISATVALPVTSSNSTGAGTSSIIPSTLKSVTFSGGSPSFTIPNGALAISDPISLAVKSQSVLTVTLYFGTSGQVGQSVTGHPGSRTTSFLAPGNQVSTPDLATVTGYGQTDHWYILSTIQGWLPPPSTALAIIGDSITDGRGSTTNNNNRWPDRLLARLQSSKSSLYRKISVINQAAGGNRILADGLGPNALGRIERDVLAHANTKYAIVYIGVNDIGTATPDPEILSTTGDRMISAYKQIITRLHGAGVAVFGATITPMSGPGQTYSDPLREKLRQRVNTWIRTGQDTPSAAESGKGGKGKGKGGSKFDAVIDFDALVRDAKNTTQLDPRYDVGDYLHLSPTGYEVMGAAVDLALFDKFRDGVEDSI</sequence>
<gene>
    <name evidence="3" type="ORF">QBC37DRAFT_437463</name>
</gene>
<protein>
    <submittedName>
        <fullName evidence="3">SGNH hydrolase-type esterase domain-containing protein</fullName>
    </submittedName>
</protein>
<dbReference type="PANTHER" id="PTHR43784">
    <property type="entry name" value="GDSL-LIKE LIPASE/ACYLHYDROLASE, PUTATIVE (AFU_ORTHOLOGUE AFUA_2G00820)-RELATED"/>
    <property type="match status" value="1"/>
</dbReference>
<dbReference type="Gene3D" id="3.40.50.1110">
    <property type="entry name" value="SGNH hydrolase"/>
    <property type="match status" value="1"/>
</dbReference>
<feature type="region of interest" description="Disordered" evidence="1">
    <location>
        <begin position="377"/>
        <end position="398"/>
    </location>
</feature>
<accession>A0AAN6YGI7</accession>
<evidence type="ECO:0000256" key="1">
    <source>
        <dbReference type="SAM" id="MobiDB-lite"/>
    </source>
</evidence>
<dbReference type="PANTHER" id="PTHR43784:SF3">
    <property type="entry name" value="GDSL FAMILY LIPASE"/>
    <property type="match status" value="1"/>
</dbReference>
<dbReference type="GO" id="GO:0016788">
    <property type="term" value="F:hydrolase activity, acting on ester bonds"/>
    <property type="evidence" value="ECO:0007669"/>
    <property type="project" value="InterPro"/>
</dbReference>
<evidence type="ECO:0000313" key="4">
    <source>
        <dbReference type="Proteomes" id="UP001301769"/>
    </source>
</evidence>
<reference evidence="3" key="1">
    <citation type="journal article" date="2023" name="Mol. Phylogenet. Evol.">
        <title>Genome-scale phylogeny and comparative genomics of the fungal order Sordariales.</title>
        <authorList>
            <person name="Hensen N."/>
            <person name="Bonometti L."/>
            <person name="Westerberg I."/>
            <person name="Brannstrom I.O."/>
            <person name="Guillou S."/>
            <person name="Cros-Aarteil S."/>
            <person name="Calhoun S."/>
            <person name="Haridas S."/>
            <person name="Kuo A."/>
            <person name="Mondo S."/>
            <person name="Pangilinan J."/>
            <person name="Riley R."/>
            <person name="LaButti K."/>
            <person name="Andreopoulos B."/>
            <person name="Lipzen A."/>
            <person name="Chen C."/>
            <person name="Yan M."/>
            <person name="Daum C."/>
            <person name="Ng V."/>
            <person name="Clum A."/>
            <person name="Steindorff A."/>
            <person name="Ohm R.A."/>
            <person name="Martin F."/>
            <person name="Silar P."/>
            <person name="Natvig D.O."/>
            <person name="Lalanne C."/>
            <person name="Gautier V."/>
            <person name="Ament-Velasquez S.L."/>
            <person name="Kruys A."/>
            <person name="Hutchinson M.I."/>
            <person name="Powell A.J."/>
            <person name="Barry K."/>
            <person name="Miller A.N."/>
            <person name="Grigoriev I.V."/>
            <person name="Debuchy R."/>
            <person name="Gladieux P."/>
            <person name="Hiltunen Thoren M."/>
            <person name="Johannesson H."/>
        </authorList>
    </citation>
    <scope>NUCLEOTIDE SEQUENCE</scope>
    <source>
        <strain evidence="3">PSN293</strain>
    </source>
</reference>
<keyword evidence="2" id="KW-0732">Signal</keyword>
<dbReference type="Proteomes" id="UP001301769">
    <property type="component" value="Unassembled WGS sequence"/>
</dbReference>
<evidence type="ECO:0000313" key="3">
    <source>
        <dbReference type="EMBL" id="KAK4218190.1"/>
    </source>
</evidence>
<dbReference type="EMBL" id="MU858054">
    <property type="protein sequence ID" value="KAK4218190.1"/>
    <property type="molecule type" value="Genomic_DNA"/>
</dbReference>
<dbReference type="CDD" id="cd01830">
    <property type="entry name" value="XynE_like"/>
    <property type="match status" value="1"/>
</dbReference>
<evidence type="ECO:0000256" key="2">
    <source>
        <dbReference type="SAM" id="SignalP"/>
    </source>
</evidence>
<organism evidence="3 4">
    <name type="scientific">Rhypophila decipiens</name>
    <dbReference type="NCBI Taxonomy" id="261697"/>
    <lineage>
        <taxon>Eukaryota</taxon>
        <taxon>Fungi</taxon>
        <taxon>Dikarya</taxon>
        <taxon>Ascomycota</taxon>
        <taxon>Pezizomycotina</taxon>
        <taxon>Sordariomycetes</taxon>
        <taxon>Sordariomycetidae</taxon>
        <taxon>Sordariales</taxon>
        <taxon>Naviculisporaceae</taxon>
        <taxon>Rhypophila</taxon>
    </lineage>
</organism>
<keyword evidence="3" id="KW-0378">Hydrolase</keyword>